<sequence>MTQFLTSISLTLSLLACVYIYQKWSAYTRFRAAVTQHGCQRPRRYPHREPFWGYDLYRERARATQRGQLMKLYEAHFGSYGKTFEEQFFNTKVINTMEAANIQQAAALSFHDFGKVAGRNRSSSPFLGRGIFTEDGAFWKHSRDLIKPTFSRSEISDLNSLGVFVDRLFELIPRDGSTIDIQPLIHKLFLDISTDFLFGSSVNSLQPDAPFDSLEFIKAFNQSLVGVGRRRLAGMLRFRYMFDTSWKKSYDKVHVFVDDHVKRALEETAQDVSSNSSKIPHPRQDEPTHRYILLHEMAKEIRDPIELRYQILQVFLPARDTTSIAVGNALFHLARQPSLWTDLRNTALALGSQPLTFELLKSLIPFRNVLFETIRLQGPSGRVLRTALRDTILPLGGGPNGRSPLFIEQGAVVALNLWGLHHDKDIWGDDVNEFKPQRWVDKRLSWEFVPFLGGPRICPAQQQVLTQAVYVLVRLVREFSAVENRDPSQEYVEITKMTTESRNGVKIALFPASND</sequence>
<proteinExistence type="inferred from homology"/>
<evidence type="ECO:0000313" key="10">
    <source>
        <dbReference type="Proteomes" id="UP000324767"/>
    </source>
</evidence>
<reference evidence="9 10" key="1">
    <citation type="submission" date="2019-09" db="EMBL/GenBank/DDBJ databases">
        <title>The hologenome of the rock-dwelling lichen Lasallia pustulata.</title>
        <authorList>
            <person name="Greshake Tzovaras B."/>
            <person name="Segers F."/>
            <person name="Bicker A."/>
            <person name="Dal Grande F."/>
            <person name="Otte J."/>
            <person name="Hankeln T."/>
            <person name="Schmitt I."/>
            <person name="Ebersberger I."/>
        </authorList>
    </citation>
    <scope>NUCLEOTIDE SEQUENCE [LARGE SCALE GENOMIC DNA]</scope>
    <source>
        <strain evidence="9">A1-1</strain>
    </source>
</reference>
<evidence type="ECO:0000256" key="3">
    <source>
        <dbReference type="ARBA" id="ARBA00022617"/>
    </source>
</evidence>
<dbReference type="Proteomes" id="UP000324767">
    <property type="component" value="Unassembled WGS sequence"/>
</dbReference>
<dbReference type="PRINTS" id="PR00464">
    <property type="entry name" value="EP450II"/>
</dbReference>
<dbReference type="AlphaFoldDB" id="A0A5M8PMC5"/>
<dbReference type="OrthoDB" id="1470350at2759"/>
<dbReference type="GO" id="GO:0005506">
    <property type="term" value="F:iron ion binding"/>
    <property type="evidence" value="ECO:0007669"/>
    <property type="project" value="InterPro"/>
</dbReference>
<dbReference type="GO" id="GO:0016712">
    <property type="term" value="F:oxidoreductase activity, acting on paired donors, with incorporation or reduction of molecular oxygen, reduced flavin or flavoprotein as one donor, and incorporation of one atom of oxygen"/>
    <property type="evidence" value="ECO:0007669"/>
    <property type="project" value="InterPro"/>
</dbReference>
<dbReference type="InterPro" id="IPR047146">
    <property type="entry name" value="Cyt_P450_E_CYP52_fungi"/>
</dbReference>
<evidence type="ECO:0000256" key="7">
    <source>
        <dbReference type="ARBA" id="ARBA00023033"/>
    </source>
</evidence>
<comment type="caution">
    <text evidence="9">The sequence shown here is derived from an EMBL/GenBank/DDBJ whole genome shotgun (WGS) entry which is preliminary data.</text>
</comment>
<evidence type="ECO:0000256" key="2">
    <source>
        <dbReference type="ARBA" id="ARBA00010617"/>
    </source>
</evidence>
<evidence type="ECO:0000256" key="8">
    <source>
        <dbReference type="PIRSR" id="PIRSR602402-1"/>
    </source>
</evidence>
<dbReference type="GO" id="GO:0020037">
    <property type="term" value="F:heme binding"/>
    <property type="evidence" value="ECO:0007669"/>
    <property type="project" value="InterPro"/>
</dbReference>
<dbReference type="PRINTS" id="PR01239">
    <property type="entry name" value="EP450IICYP52"/>
</dbReference>
<protein>
    <submittedName>
        <fullName evidence="9">Cytochrome P450</fullName>
    </submittedName>
</protein>
<keyword evidence="6 8" id="KW-0408">Iron</keyword>
<dbReference type="PANTHER" id="PTHR24287:SF19">
    <property type="entry name" value="CYTOCHROME P450"/>
    <property type="match status" value="1"/>
</dbReference>
<dbReference type="SUPFAM" id="SSF48264">
    <property type="entry name" value="Cytochrome P450"/>
    <property type="match status" value="1"/>
</dbReference>
<dbReference type="CDD" id="cd11063">
    <property type="entry name" value="CYP52"/>
    <property type="match status" value="1"/>
</dbReference>
<comment type="similarity">
    <text evidence="2">Belongs to the cytochrome P450 family.</text>
</comment>
<dbReference type="InterPro" id="IPR001128">
    <property type="entry name" value="Cyt_P450"/>
</dbReference>
<evidence type="ECO:0000256" key="6">
    <source>
        <dbReference type="ARBA" id="ARBA00023004"/>
    </source>
</evidence>
<accession>A0A5M8PMC5</accession>
<evidence type="ECO:0000313" key="9">
    <source>
        <dbReference type="EMBL" id="KAA6410062.1"/>
    </source>
</evidence>
<dbReference type="PANTHER" id="PTHR24287">
    <property type="entry name" value="P450, PUTATIVE (EUROFUNG)-RELATED"/>
    <property type="match status" value="1"/>
</dbReference>
<evidence type="ECO:0000256" key="5">
    <source>
        <dbReference type="ARBA" id="ARBA00023002"/>
    </source>
</evidence>
<keyword evidence="5" id="KW-0560">Oxidoreductase</keyword>
<evidence type="ECO:0000256" key="1">
    <source>
        <dbReference type="ARBA" id="ARBA00001971"/>
    </source>
</evidence>
<comment type="cofactor">
    <cofactor evidence="1 8">
        <name>heme</name>
        <dbReference type="ChEBI" id="CHEBI:30413"/>
    </cofactor>
</comment>
<dbReference type="EMBL" id="VXIT01000010">
    <property type="protein sequence ID" value="KAA6410062.1"/>
    <property type="molecule type" value="Genomic_DNA"/>
</dbReference>
<dbReference type="Gene3D" id="1.10.630.10">
    <property type="entry name" value="Cytochrome P450"/>
    <property type="match status" value="1"/>
</dbReference>
<dbReference type="InterPro" id="IPR002974">
    <property type="entry name" value="Cyt_P450_E_CYP52_ascomycetes"/>
</dbReference>
<keyword evidence="7" id="KW-0503">Monooxygenase</keyword>
<dbReference type="Pfam" id="PF00067">
    <property type="entry name" value="p450"/>
    <property type="match status" value="1"/>
</dbReference>
<feature type="binding site" description="axial binding residue" evidence="8">
    <location>
        <position position="458"/>
    </location>
    <ligand>
        <name>heme</name>
        <dbReference type="ChEBI" id="CHEBI:30413"/>
    </ligand>
    <ligandPart>
        <name>Fe</name>
        <dbReference type="ChEBI" id="CHEBI:18248"/>
    </ligandPart>
</feature>
<organism evidence="9 10">
    <name type="scientific">Lasallia pustulata</name>
    <dbReference type="NCBI Taxonomy" id="136370"/>
    <lineage>
        <taxon>Eukaryota</taxon>
        <taxon>Fungi</taxon>
        <taxon>Dikarya</taxon>
        <taxon>Ascomycota</taxon>
        <taxon>Pezizomycotina</taxon>
        <taxon>Lecanoromycetes</taxon>
        <taxon>OSLEUM clade</taxon>
        <taxon>Umbilicariomycetidae</taxon>
        <taxon>Umbilicariales</taxon>
        <taxon>Umbilicariaceae</taxon>
        <taxon>Lasallia</taxon>
    </lineage>
</organism>
<gene>
    <name evidence="9" type="ORF">FRX48_06676</name>
</gene>
<name>A0A5M8PMC5_9LECA</name>
<evidence type="ECO:0000256" key="4">
    <source>
        <dbReference type="ARBA" id="ARBA00022723"/>
    </source>
</evidence>
<keyword evidence="4 8" id="KW-0479">Metal-binding</keyword>
<dbReference type="InterPro" id="IPR002402">
    <property type="entry name" value="Cyt_P450_E_grp-II"/>
</dbReference>
<keyword evidence="3 8" id="KW-0349">Heme</keyword>
<dbReference type="InterPro" id="IPR036396">
    <property type="entry name" value="Cyt_P450_sf"/>
</dbReference>